<keyword evidence="1" id="KW-1133">Transmembrane helix</keyword>
<accession>A0AAF0Z471</accession>
<protein>
    <submittedName>
        <fullName evidence="2">Uncharacterized protein</fullName>
    </submittedName>
</protein>
<organism evidence="2 3">
    <name type="scientific">Sanguibacter biliveldensis</name>
    <dbReference type="NCBI Taxonomy" id="3030830"/>
    <lineage>
        <taxon>Bacteria</taxon>
        <taxon>Bacillati</taxon>
        <taxon>Actinomycetota</taxon>
        <taxon>Actinomycetes</taxon>
        <taxon>Micrococcales</taxon>
        <taxon>Sanguibacteraceae</taxon>
        <taxon>Sanguibacter</taxon>
    </lineage>
</organism>
<dbReference type="RefSeq" id="WP_319154817.1">
    <property type="nucleotide sequence ID" value="NZ_CP138359.1"/>
</dbReference>
<dbReference type="EMBL" id="CP138359">
    <property type="protein sequence ID" value="WPF80872.1"/>
    <property type="molecule type" value="Genomic_DNA"/>
</dbReference>
<evidence type="ECO:0000313" key="3">
    <source>
        <dbReference type="Proteomes" id="UP001304340"/>
    </source>
</evidence>
<sequence>MRLSAVWSEALRNLATGTSRLVIAAAVLGSALAGLSVADGSAVVSLVDDAAGYRAAGSAVSTLSSTGRVDGGACEALVGLPDAEHAGAMRRAPADLVALTMPASPIPTYEVTPGFAALLTGSMTDAGLLVSDAAAEALGITAGDLLQTSDGDAPVDATYTYPDDGRRSGLGYAVVIVTGSGTYDECWLSQWPQSPDSTGLLATVLTHQPADPSGRDEAPVLSQLNGRLGAAMDAASLFDLRPTRALPWVALGVGALLGVVLVALRRLELASARHSKVSPHAQLLQVLLEATAIGVTAAGVMAVPMTVVIARAPVEAALTLGVIGARTAVLGAAGLVVGAVAATALVRERHLFRYFSDR</sequence>
<evidence type="ECO:0000313" key="2">
    <source>
        <dbReference type="EMBL" id="WPF80872.1"/>
    </source>
</evidence>
<keyword evidence="1" id="KW-0812">Transmembrane</keyword>
<feature type="transmembrane region" description="Helical" evidence="1">
    <location>
        <begin position="245"/>
        <end position="265"/>
    </location>
</feature>
<dbReference type="AlphaFoldDB" id="A0AAF0Z471"/>
<gene>
    <name evidence="2" type="ORF">SANBI_002112</name>
</gene>
<proteinExistence type="predicted"/>
<dbReference type="Proteomes" id="UP001304340">
    <property type="component" value="Chromosome"/>
</dbReference>
<evidence type="ECO:0000256" key="1">
    <source>
        <dbReference type="SAM" id="Phobius"/>
    </source>
</evidence>
<reference evidence="3" key="1">
    <citation type="submission" date="2023-11" db="EMBL/GenBank/DDBJ databases">
        <authorList>
            <person name="Helweg L.P."/>
            <person name="Kiel A."/>
            <person name="Hitz F."/>
            <person name="Ruckert-Reed C."/>
            <person name="Busche T."/>
            <person name="Kaltschmidt B."/>
            <person name="Kaltschmidt C."/>
        </authorList>
    </citation>
    <scope>NUCLEOTIDE SEQUENCE [LARGE SCALE GENOMIC DNA]</scope>
    <source>
        <strain evidence="3">4.1</strain>
    </source>
</reference>
<name>A0AAF0Z471_9MICO</name>
<keyword evidence="1" id="KW-0472">Membrane</keyword>
<feature type="transmembrane region" description="Helical" evidence="1">
    <location>
        <begin position="286"/>
        <end position="310"/>
    </location>
</feature>
<keyword evidence="3" id="KW-1185">Reference proteome</keyword>
<feature type="transmembrane region" description="Helical" evidence="1">
    <location>
        <begin position="316"/>
        <end position="346"/>
    </location>
</feature>
<dbReference type="KEGG" id="sbil:SANBI_002112"/>